<evidence type="ECO:0000313" key="3">
    <source>
        <dbReference type="EMBL" id="SIO94784.1"/>
    </source>
</evidence>
<dbReference type="InterPro" id="IPR053861">
    <property type="entry name" value="Phage_Mu_Gp45_N"/>
</dbReference>
<proteinExistence type="predicted"/>
<feature type="compositionally biased region" description="Basic and acidic residues" evidence="1">
    <location>
        <begin position="183"/>
        <end position="198"/>
    </location>
</feature>
<feature type="region of interest" description="Disordered" evidence="1">
    <location>
        <begin position="173"/>
        <end position="205"/>
    </location>
</feature>
<accession>A0A1N6M5T2</accession>
<dbReference type="Proteomes" id="UP000184774">
    <property type="component" value="Unassembled WGS sequence"/>
</dbReference>
<dbReference type="OrthoDB" id="9802994at2"/>
<dbReference type="PIRSF" id="PIRSF012337">
    <property type="entry name" value="gp45"/>
    <property type="match status" value="1"/>
</dbReference>
<gene>
    <name evidence="3" type="ORF">VSP9026_02514</name>
</gene>
<dbReference type="NCBIfam" id="TIGR01644">
    <property type="entry name" value="phage_P2_V"/>
    <property type="match status" value="1"/>
</dbReference>
<evidence type="ECO:0000256" key="1">
    <source>
        <dbReference type="SAM" id="MobiDB-lite"/>
    </source>
</evidence>
<evidence type="ECO:0000313" key="4">
    <source>
        <dbReference type="Proteomes" id="UP000184774"/>
    </source>
</evidence>
<feature type="domain" description="Bacteriophage Mu Gp45 N-terminal" evidence="2">
    <location>
        <begin position="23"/>
        <end position="85"/>
    </location>
</feature>
<evidence type="ECO:0000259" key="2">
    <source>
        <dbReference type="Pfam" id="PF06890"/>
    </source>
</evidence>
<reference evidence="3 4" key="1">
    <citation type="submission" date="2016-12" db="EMBL/GenBank/DDBJ databases">
        <authorList>
            <person name="Song W.-J."/>
            <person name="Kurnit D.M."/>
        </authorList>
    </citation>
    <scope>NUCLEOTIDE SEQUENCE [LARGE SCALE GENOMIC DNA]</scope>
    <source>
        <strain evidence="3 4">CECT 9026</strain>
    </source>
</reference>
<protein>
    <submittedName>
        <fullName evidence="3">Bacteriophage Mu Gp45 protein</fullName>
    </submittedName>
</protein>
<name>A0A1N6M5T2_9VIBR</name>
<dbReference type="RefSeq" id="WP_074373308.1">
    <property type="nucleotide sequence ID" value="NZ_AP024907.1"/>
</dbReference>
<dbReference type="EMBL" id="FSSB01000016">
    <property type="protein sequence ID" value="SIO94784.1"/>
    <property type="molecule type" value="Genomic_DNA"/>
</dbReference>
<dbReference type="InterPro" id="IPR013046">
    <property type="entry name" value="GpV/Gp45"/>
</dbReference>
<sequence length="205" mass="21915">MEKTIVKLLKRMIQTMFTRTIQSAVDDALARQTMQVQALNGEVFSDVERWQQYGHTSVPPTGSEQLVLALGGNRSNLAIICAEDKAVRLKGLIDGDSALYHQEGHYLKLTKGGVFELDGDTLNITVNTINIIASDGIKIEAPVTTIQGDVILDGNLSTSGNIAAQGVVTGEQGGTFAGVSSGDHTHDYDDDGKRKSTEKPNGSAQ</sequence>
<dbReference type="InterPro" id="IPR014462">
    <property type="entry name" value="Phage_Mu_Gp45"/>
</dbReference>
<dbReference type="Pfam" id="PF06890">
    <property type="entry name" value="Phage_Mu_Gp45"/>
    <property type="match status" value="1"/>
</dbReference>
<dbReference type="AlphaFoldDB" id="A0A1N6M5T2"/>
<organism evidence="3 4">
    <name type="scientific">Vibrio spartinae</name>
    <dbReference type="NCBI Taxonomy" id="1918945"/>
    <lineage>
        <taxon>Bacteria</taxon>
        <taxon>Pseudomonadati</taxon>
        <taxon>Pseudomonadota</taxon>
        <taxon>Gammaproteobacteria</taxon>
        <taxon>Vibrionales</taxon>
        <taxon>Vibrionaceae</taxon>
        <taxon>Vibrio</taxon>
    </lineage>
</organism>